<dbReference type="SUPFAM" id="SSF69118">
    <property type="entry name" value="AhpD-like"/>
    <property type="match status" value="1"/>
</dbReference>
<dbReference type="SUPFAM" id="SSF51182">
    <property type="entry name" value="RmlC-like cupins"/>
    <property type="match status" value="1"/>
</dbReference>
<dbReference type="CDD" id="cd02233">
    <property type="entry name" value="cupin_HNL-like"/>
    <property type="match status" value="1"/>
</dbReference>
<dbReference type="EMBL" id="JBCLPP010000065">
    <property type="protein sequence ID" value="MEY8246637.1"/>
    <property type="molecule type" value="Genomic_DNA"/>
</dbReference>
<proteinExistence type="predicted"/>
<evidence type="ECO:0000259" key="1">
    <source>
        <dbReference type="Pfam" id="PF02627"/>
    </source>
</evidence>
<organism evidence="2 3">
    <name type="scientific">Heminiphilus faecis</name>
    <dbReference type="NCBI Taxonomy" id="2601703"/>
    <lineage>
        <taxon>Bacteria</taxon>
        <taxon>Pseudomonadati</taxon>
        <taxon>Bacteroidota</taxon>
        <taxon>Bacteroidia</taxon>
        <taxon>Bacteroidales</taxon>
        <taxon>Muribaculaceae</taxon>
        <taxon>Heminiphilus</taxon>
    </lineage>
</organism>
<dbReference type="PANTHER" id="PTHR43698:SF1">
    <property type="entry name" value="BLL4564 PROTEIN"/>
    <property type="match status" value="1"/>
</dbReference>
<dbReference type="InterPro" id="IPR029032">
    <property type="entry name" value="AhpD-like"/>
</dbReference>
<comment type="caution">
    <text evidence="2">The sequence shown here is derived from an EMBL/GenBank/DDBJ whole genome shotgun (WGS) entry which is preliminary data.</text>
</comment>
<dbReference type="InterPro" id="IPR003779">
    <property type="entry name" value="CMD-like"/>
</dbReference>
<dbReference type="InterPro" id="IPR011051">
    <property type="entry name" value="RmlC_Cupin_sf"/>
</dbReference>
<keyword evidence="3" id="KW-1185">Reference proteome</keyword>
<name>A0ABV4D3T7_9BACT</name>
<accession>A0ABV4D3T7</accession>
<reference evidence="2 3" key="1">
    <citation type="submission" date="2024-03" db="EMBL/GenBank/DDBJ databases">
        <title>Mouse gut bacterial collection (mGBC) of GemPharmatech.</title>
        <authorList>
            <person name="He Y."/>
            <person name="Dong L."/>
            <person name="Wu D."/>
            <person name="Gao X."/>
            <person name="Lin Z."/>
        </authorList>
    </citation>
    <scope>NUCLEOTIDE SEQUENCE [LARGE SCALE GENOMIC DNA]</scope>
    <source>
        <strain evidence="2 3">54-13</strain>
    </source>
</reference>
<dbReference type="PANTHER" id="PTHR43698">
    <property type="entry name" value="RIBD C-TERMINAL DOMAIN CONTAINING PROTEIN"/>
    <property type="match status" value="1"/>
</dbReference>
<protein>
    <submittedName>
        <fullName evidence="2">Carboxymuconolactone decarboxylase family protein</fullName>
    </submittedName>
</protein>
<dbReference type="Gene3D" id="2.60.120.10">
    <property type="entry name" value="Jelly Rolls"/>
    <property type="match status" value="1"/>
</dbReference>
<dbReference type="Proteomes" id="UP001565200">
    <property type="component" value="Unassembled WGS sequence"/>
</dbReference>
<evidence type="ECO:0000313" key="3">
    <source>
        <dbReference type="Proteomes" id="UP001565200"/>
    </source>
</evidence>
<feature type="domain" description="Carboxymuconolactone decarboxylase-like" evidence="1">
    <location>
        <begin position="39"/>
        <end position="125"/>
    </location>
</feature>
<dbReference type="InterPro" id="IPR014710">
    <property type="entry name" value="RmlC-like_jellyroll"/>
</dbReference>
<dbReference type="Gene3D" id="1.20.1290.10">
    <property type="entry name" value="AhpD-like"/>
    <property type="match status" value="1"/>
</dbReference>
<gene>
    <name evidence="2" type="ORF">AAK873_13595</name>
</gene>
<evidence type="ECO:0000313" key="2">
    <source>
        <dbReference type="EMBL" id="MEY8246637.1"/>
    </source>
</evidence>
<dbReference type="InterPro" id="IPR047263">
    <property type="entry name" value="HNL-like_cupin"/>
</dbReference>
<sequence>MMTNRIISIILFSFLMTNIMAQQKIVQTAGHQQLGDFAPEFAHLNDDILFGEVWSRNDLLSLRDRSLVTITSLISMGITDNSLKYHLATAKQNGISRTEIAEIITHIAFYAGWPKAWAAFNLAKEVWNDDKNGDDAKSAFARTMIFPIGEPNTAYAKYFTGNSYIAPISTQHIPFFNVTFEPGCRNNWHIHHATTGGGQMLVGVGGRGWYQEEGKPAQEILPGTVIHIPANVKHWHGAATDSWFSHLAFELPGENNSTEWLEPVTDNEYNNLK</sequence>
<dbReference type="Pfam" id="PF02627">
    <property type="entry name" value="CMD"/>
    <property type="match status" value="1"/>
</dbReference>